<evidence type="ECO:0000256" key="1">
    <source>
        <dbReference type="SAM" id="MobiDB-lite"/>
    </source>
</evidence>
<dbReference type="Pfam" id="PF01918">
    <property type="entry name" value="Alba"/>
    <property type="match status" value="1"/>
</dbReference>
<dbReference type="InterPro" id="IPR002775">
    <property type="entry name" value="DNA/RNA-bd_Alba-like"/>
</dbReference>
<gene>
    <name evidence="3" type="ORF">PPRIM_AZ9-3.1.T0800139</name>
</gene>
<dbReference type="InterPro" id="IPR014560">
    <property type="entry name" value="UCP030333_Alba"/>
</dbReference>
<comment type="caution">
    <text evidence="3">The sequence shown here is derived from an EMBL/GenBank/DDBJ whole genome shotgun (WGS) entry which is preliminary data.</text>
</comment>
<dbReference type="Proteomes" id="UP000688137">
    <property type="component" value="Unassembled WGS sequence"/>
</dbReference>
<feature type="region of interest" description="Disordered" evidence="1">
    <location>
        <begin position="1"/>
        <end position="24"/>
    </location>
</feature>
<feature type="domain" description="DNA/RNA-binding protein Alba-like" evidence="2">
    <location>
        <begin position="24"/>
        <end position="84"/>
    </location>
</feature>
<dbReference type="PANTHER" id="PTHR31947:SF36">
    <property type="entry name" value="DNA_RNA-BINDING PROTEIN ALBA-LIKE DOMAIN-CONTAINING PROTEIN"/>
    <property type="match status" value="1"/>
</dbReference>
<evidence type="ECO:0000259" key="2">
    <source>
        <dbReference type="Pfam" id="PF01918"/>
    </source>
</evidence>
<dbReference type="EMBL" id="CAJJDM010000083">
    <property type="protein sequence ID" value="CAD8088205.1"/>
    <property type="molecule type" value="Genomic_DNA"/>
</dbReference>
<dbReference type="GO" id="GO:0003723">
    <property type="term" value="F:RNA binding"/>
    <property type="evidence" value="ECO:0007669"/>
    <property type="project" value="TreeGrafter"/>
</dbReference>
<feature type="compositionally biased region" description="Low complexity" evidence="1">
    <location>
        <begin position="1"/>
        <end position="16"/>
    </location>
</feature>
<name>A0A8S1NGT0_PARPR</name>
<organism evidence="3 4">
    <name type="scientific">Paramecium primaurelia</name>
    <dbReference type="NCBI Taxonomy" id="5886"/>
    <lineage>
        <taxon>Eukaryota</taxon>
        <taxon>Sar</taxon>
        <taxon>Alveolata</taxon>
        <taxon>Ciliophora</taxon>
        <taxon>Intramacronucleata</taxon>
        <taxon>Oligohymenophorea</taxon>
        <taxon>Peniculida</taxon>
        <taxon>Parameciidae</taxon>
        <taxon>Paramecium</taxon>
    </lineage>
</organism>
<evidence type="ECO:0000313" key="3">
    <source>
        <dbReference type="EMBL" id="CAD8088205.1"/>
    </source>
</evidence>
<accession>A0A8S1NGT0</accession>
<dbReference type="AlphaFoldDB" id="A0A8S1NGT0"/>
<reference evidence="3" key="1">
    <citation type="submission" date="2021-01" db="EMBL/GenBank/DDBJ databases">
        <authorList>
            <consortium name="Genoscope - CEA"/>
            <person name="William W."/>
        </authorList>
    </citation>
    <scope>NUCLEOTIDE SEQUENCE</scope>
</reference>
<keyword evidence="4" id="KW-1185">Reference proteome</keyword>
<dbReference type="PANTHER" id="PTHR31947">
    <property type="entry name" value="DNA/RNA-BINDING PROTEIN ALBA 3"/>
    <property type="match status" value="1"/>
</dbReference>
<sequence length="115" mass="13130">MDRQQQQNQPQQQTQKQKLDPQDNHLQVSIQKSLKAQVFVAKIFLKKFGNVELHSLGDASKNSVKVADTLQRQGIVTITKINSFTLDINEGKKVKFIVSLTLTQEGKRRLDQELD</sequence>
<evidence type="ECO:0000313" key="4">
    <source>
        <dbReference type="Proteomes" id="UP000688137"/>
    </source>
</evidence>
<proteinExistence type="predicted"/>
<dbReference type="GO" id="GO:0005634">
    <property type="term" value="C:nucleus"/>
    <property type="evidence" value="ECO:0007669"/>
    <property type="project" value="TreeGrafter"/>
</dbReference>
<protein>
    <recommendedName>
        <fullName evidence="2">DNA/RNA-binding protein Alba-like domain-containing protein</fullName>
    </recommendedName>
</protein>